<name>A0A1C1D2S4_9EURO</name>
<accession>A0A1C1D2S4</accession>
<dbReference type="GO" id="GO:0000466">
    <property type="term" value="P:maturation of 5.8S rRNA from tricistronic rRNA transcript (SSU-rRNA, 5.8S rRNA, LSU-rRNA)"/>
    <property type="evidence" value="ECO:0007669"/>
    <property type="project" value="TreeGrafter"/>
</dbReference>
<dbReference type="GO" id="GO:0042134">
    <property type="term" value="F:rRNA primary transcript binding"/>
    <property type="evidence" value="ECO:0007669"/>
    <property type="project" value="InterPro"/>
</dbReference>
<dbReference type="CDD" id="cd22573">
    <property type="entry name" value="RMP1_RBD"/>
    <property type="match status" value="1"/>
</dbReference>
<dbReference type="InterPro" id="IPR047204">
    <property type="entry name" value="RMP1_RBD"/>
</dbReference>
<dbReference type="VEuPathDB" id="FungiDB:CLCR_02977"/>
<organism evidence="3 4">
    <name type="scientific">Cladophialophora carrionii</name>
    <dbReference type="NCBI Taxonomy" id="86049"/>
    <lineage>
        <taxon>Eukaryota</taxon>
        <taxon>Fungi</taxon>
        <taxon>Dikarya</taxon>
        <taxon>Ascomycota</taxon>
        <taxon>Pezizomycotina</taxon>
        <taxon>Eurotiomycetes</taxon>
        <taxon>Chaetothyriomycetidae</taxon>
        <taxon>Chaetothyriales</taxon>
        <taxon>Herpotrichiellaceae</taxon>
        <taxon>Cladophialophora</taxon>
    </lineage>
</organism>
<evidence type="ECO:0000259" key="2">
    <source>
        <dbReference type="Pfam" id="PF20945"/>
    </source>
</evidence>
<protein>
    <recommendedName>
        <fullName evidence="2">RNase MRP protein 1 RNA binding domain-containing protein</fullName>
    </recommendedName>
</protein>
<dbReference type="InterPro" id="IPR047205">
    <property type="entry name" value="RMP1"/>
</dbReference>
<feature type="region of interest" description="Disordered" evidence="1">
    <location>
        <begin position="1"/>
        <end position="90"/>
    </location>
</feature>
<feature type="compositionally biased region" description="Basic residues" evidence="1">
    <location>
        <begin position="47"/>
        <end position="66"/>
    </location>
</feature>
<dbReference type="Proteomes" id="UP000094526">
    <property type="component" value="Unassembled WGS sequence"/>
</dbReference>
<sequence length="416" mass="45959">MSDGGRKPRNGPGPLVNASTATATETDTRNPKRQKLSHGPFQSGFHARLRSRRKTPAAAVRKKRVRPQPPRGLHLPKVRRPLADRSRTGADAKTNIMRSATALSSNSEGHITALSFAKNLLDKIWVRNKNQHRTQPWWRTLSSLRKATSRLTALEDEERRLKSESRLLGSHSRGHHVRKRFERESQLRTEKEAWVQWVREVLLPKAYIGFSSLVGDTQFANLGVVLVGVLADIVSVTPAPARGSGDRLGGTKITESQNLREAVATGEARRLEATSLRVTGPHSGELIERQYDSDDVGEIVERNTSEDDAKKRQNIRSDKKEEVTNTPSDGGHLRRASPTADIPKILEEEKPSPTTNRLASAWPHPAVGRMIVPDETVAQAKGETTINGAGRVGKLKQGKARTKHKNAIDDLFAGLT</sequence>
<dbReference type="GO" id="GO:0000172">
    <property type="term" value="C:ribonuclease MRP complex"/>
    <property type="evidence" value="ECO:0007669"/>
    <property type="project" value="InterPro"/>
</dbReference>
<dbReference type="PANTHER" id="PTHR37792">
    <property type="entry name" value="RIBONUCLEASE MRP PROTEIN SUBUNIT RMP1"/>
    <property type="match status" value="1"/>
</dbReference>
<dbReference type="Pfam" id="PF20945">
    <property type="entry name" value="RMP1"/>
    <property type="match status" value="1"/>
</dbReference>
<dbReference type="VEuPathDB" id="FungiDB:G647_05126"/>
<keyword evidence="4" id="KW-1185">Reference proteome</keyword>
<dbReference type="OrthoDB" id="5414547at2759"/>
<proteinExistence type="predicted"/>
<dbReference type="AlphaFoldDB" id="A0A1C1D2S4"/>
<dbReference type="EMBL" id="LGRB01000003">
    <property type="protein sequence ID" value="OCT55034.1"/>
    <property type="molecule type" value="Genomic_DNA"/>
</dbReference>
<reference evidence="4" key="1">
    <citation type="submission" date="2015-07" db="EMBL/GenBank/DDBJ databases">
        <authorList>
            <person name="Teixeira M.M."/>
            <person name="Souza R.C."/>
            <person name="Almeida L.G."/>
            <person name="Vicente V.A."/>
            <person name="de Hoog S."/>
            <person name="Bocca A.L."/>
            <person name="de Almeida S.R."/>
            <person name="Vasconcelos A.T."/>
            <person name="Felipe M.S."/>
        </authorList>
    </citation>
    <scope>NUCLEOTIDE SEQUENCE [LARGE SCALE GENOMIC DNA]</scope>
    <source>
        <strain evidence="4">KSF</strain>
    </source>
</reference>
<feature type="compositionally biased region" description="Basic and acidic residues" evidence="1">
    <location>
        <begin position="81"/>
        <end position="90"/>
    </location>
</feature>
<comment type="caution">
    <text evidence="3">The sequence shown here is derived from an EMBL/GenBank/DDBJ whole genome shotgun (WGS) entry which is preliminary data.</text>
</comment>
<evidence type="ECO:0000313" key="3">
    <source>
        <dbReference type="EMBL" id="OCT55034.1"/>
    </source>
</evidence>
<dbReference type="GO" id="GO:0000294">
    <property type="term" value="P:nuclear-transcribed mRNA catabolic process, RNase MRP-dependent"/>
    <property type="evidence" value="ECO:0007669"/>
    <property type="project" value="TreeGrafter"/>
</dbReference>
<feature type="compositionally biased region" description="Basic and acidic residues" evidence="1">
    <location>
        <begin position="299"/>
        <end position="323"/>
    </location>
</feature>
<feature type="region of interest" description="Disordered" evidence="1">
    <location>
        <begin position="280"/>
        <end position="359"/>
    </location>
</feature>
<evidence type="ECO:0000313" key="4">
    <source>
        <dbReference type="Proteomes" id="UP000094526"/>
    </source>
</evidence>
<dbReference type="PANTHER" id="PTHR37792:SF1">
    <property type="entry name" value="RIBONUCLEASE MRP PROTEIN SUBUNIT RMP1"/>
    <property type="match status" value="1"/>
</dbReference>
<evidence type="ECO:0000256" key="1">
    <source>
        <dbReference type="SAM" id="MobiDB-lite"/>
    </source>
</evidence>
<gene>
    <name evidence="3" type="ORF">CLCR_02977</name>
</gene>
<feature type="domain" description="RNase MRP protein 1 RNA binding" evidence="2">
    <location>
        <begin position="120"/>
        <end position="231"/>
    </location>
</feature>
<dbReference type="STRING" id="86049.A0A1C1D2S4"/>